<proteinExistence type="predicted"/>
<keyword evidence="4" id="KW-0249">Electron transport</keyword>
<dbReference type="SUPFAM" id="SSF46626">
    <property type="entry name" value="Cytochrome c"/>
    <property type="match status" value="6"/>
</dbReference>
<evidence type="ECO:0000256" key="1">
    <source>
        <dbReference type="ARBA" id="ARBA00022448"/>
    </source>
</evidence>
<dbReference type="AlphaFoldDB" id="A0A381YXB7"/>
<dbReference type="GO" id="GO:0009055">
    <property type="term" value="F:electron transfer activity"/>
    <property type="evidence" value="ECO:0007669"/>
    <property type="project" value="InterPro"/>
</dbReference>
<dbReference type="Gene3D" id="1.10.760.10">
    <property type="entry name" value="Cytochrome c-like domain"/>
    <property type="match status" value="6"/>
</dbReference>
<dbReference type="PROSITE" id="PS51007">
    <property type="entry name" value="CYTC"/>
    <property type="match status" value="5"/>
</dbReference>
<dbReference type="EMBL" id="UINC01019218">
    <property type="protein sequence ID" value="SVA81272.1"/>
    <property type="molecule type" value="Genomic_DNA"/>
</dbReference>
<feature type="domain" description="Cytochrome c" evidence="6">
    <location>
        <begin position="185"/>
        <end position="272"/>
    </location>
</feature>
<reference evidence="7" key="1">
    <citation type="submission" date="2018-05" db="EMBL/GenBank/DDBJ databases">
        <authorList>
            <person name="Lanie J.A."/>
            <person name="Ng W.-L."/>
            <person name="Kazmierczak K.M."/>
            <person name="Andrzejewski T.M."/>
            <person name="Davidsen T.M."/>
            <person name="Wayne K.J."/>
            <person name="Tettelin H."/>
            <person name="Glass J.I."/>
            <person name="Rusch D."/>
            <person name="Podicherti R."/>
            <person name="Tsui H.-C.T."/>
            <person name="Winkler M.E."/>
        </authorList>
    </citation>
    <scope>NUCLEOTIDE SEQUENCE</scope>
</reference>
<dbReference type="GO" id="GO:0046872">
    <property type="term" value="F:metal ion binding"/>
    <property type="evidence" value="ECO:0007669"/>
    <property type="project" value="UniProtKB-KW"/>
</dbReference>
<sequence length="578" mass="62168">NGEGSKITNAPRISGQQSWYIARQLNNFKQGIRGTHLDDITGMQMRPMAMSLYTDKDIEDIVAYIDTLDGRGKHSGINGNIEAGKSAYAVCVTCHGANGEGNKALNSPKIAGLPDWYVERQLHNFKNGIRGVHPKDIYGQQMRPMAMTLASDQAIRDVTAYVSTLKGVSSSRTSGVKSSNVAAVVTSPVSEPLYAPCASCHGSDGEGNQKLGAPRLAGQPGWYIERQLRNWRDGIRGTHSEDIYGMQMRPMAMTLVKDADLRRVVKFISTLRGGPSEPTIQGDTGAGKTAYATCTACHGAQGEGNKALNAPKIAGLPDWYIARQLKSFKKGIRGTHEKDIYGQQMRPMAQSLPHDEAINNVAAYVATFTEKLVAVTEKTSEPASTETTAVSLPGSAENGKALYAVCVSCHGTDGAGNKALNAPRIAGQQVWYVKRQLAAFKSGMRGTHSEDIYGRTMRPMAMTLPSDQAMADISAYVNSLQGPVSETTVQGDVTAGKASYAVCVSCHGPNGAGNKDLNAPKISGMQDWYIVRQLKYFKKGIRGSNPKDTFGMQMAPMAMTLPDDKAIENVAAYISTLK</sequence>
<dbReference type="GO" id="GO:0020037">
    <property type="term" value="F:heme binding"/>
    <property type="evidence" value="ECO:0007669"/>
    <property type="project" value="InterPro"/>
</dbReference>
<accession>A0A381YXB7</accession>
<name>A0A381YXB7_9ZZZZ</name>
<feature type="non-terminal residue" evidence="7">
    <location>
        <position position="1"/>
    </location>
</feature>
<dbReference type="PANTHER" id="PTHR33751">
    <property type="entry name" value="CBB3-TYPE CYTOCHROME C OXIDASE SUBUNIT FIXP"/>
    <property type="match status" value="1"/>
</dbReference>
<dbReference type="InterPro" id="IPR050597">
    <property type="entry name" value="Cytochrome_c_Oxidase_Subunit"/>
</dbReference>
<dbReference type="Pfam" id="PF00034">
    <property type="entry name" value="Cytochrom_C"/>
    <property type="match status" value="6"/>
</dbReference>
<evidence type="ECO:0000256" key="2">
    <source>
        <dbReference type="ARBA" id="ARBA00022617"/>
    </source>
</evidence>
<gene>
    <name evidence="7" type="ORF">METZ01_LOCUS134126</name>
</gene>
<evidence type="ECO:0000256" key="4">
    <source>
        <dbReference type="ARBA" id="ARBA00022982"/>
    </source>
</evidence>
<evidence type="ECO:0000259" key="6">
    <source>
        <dbReference type="PROSITE" id="PS51007"/>
    </source>
</evidence>
<keyword evidence="5" id="KW-0408">Iron</keyword>
<keyword evidence="2" id="KW-0349">Heme</keyword>
<keyword evidence="3" id="KW-0479">Metal-binding</keyword>
<protein>
    <recommendedName>
        <fullName evidence="6">Cytochrome c domain-containing protein</fullName>
    </recommendedName>
</protein>
<evidence type="ECO:0000256" key="5">
    <source>
        <dbReference type="ARBA" id="ARBA00023004"/>
    </source>
</evidence>
<keyword evidence="1" id="KW-0813">Transport</keyword>
<feature type="domain" description="Cytochrome c" evidence="6">
    <location>
        <begin position="394"/>
        <end position="481"/>
    </location>
</feature>
<evidence type="ECO:0000256" key="3">
    <source>
        <dbReference type="ARBA" id="ARBA00022723"/>
    </source>
</evidence>
<dbReference type="PANTHER" id="PTHR33751:SF9">
    <property type="entry name" value="CYTOCHROME C4"/>
    <property type="match status" value="1"/>
</dbReference>
<organism evidence="7">
    <name type="scientific">marine metagenome</name>
    <dbReference type="NCBI Taxonomy" id="408172"/>
    <lineage>
        <taxon>unclassified sequences</taxon>
        <taxon>metagenomes</taxon>
        <taxon>ecological metagenomes</taxon>
    </lineage>
</organism>
<feature type="domain" description="Cytochrome c" evidence="6">
    <location>
        <begin position="491"/>
        <end position="578"/>
    </location>
</feature>
<feature type="domain" description="Cytochrome c" evidence="6">
    <location>
        <begin position="282"/>
        <end position="369"/>
    </location>
</feature>
<dbReference type="InterPro" id="IPR009056">
    <property type="entry name" value="Cyt_c-like_dom"/>
</dbReference>
<evidence type="ECO:0000313" key="7">
    <source>
        <dbReference type="EMBL" id="SVA81272.1"/>
    </source>
</evidence>
<feature type="domain" description="Cytochrome c" evidence="6">
    <location>
        <begin position="79"/>
        <end position="166"/>
    </location>
</feature>
<dbReference type="InterPro" id="IPR036909">
    <property type="entry name" value="Cyt_c-like_dom_sf"/>
</dbReference>